<dbReference type="RefSeq" id="WP_148580418.1">
    <property type="nucleotide sequence ID" value="NZ_SDKK01000017.1"/>
</dbReference>
<proteinExistence type="predicted"/>
<organism evidence="2 3">
    <name type="scientific">Zoogloea oleivorans</name>
    <dbReference type="NCBI Taxonomy" id="1552750"/>
    <lineage>
        <taxon>Bacteria</taxon>
        <taxon>Pseudomonadati</taxon>
        <taxon>Pseudomonadota</taxon>
        <taxon>Betaproteobacteria</taxon>
        <taxon>Rhodocyclales</taxon>
        <taxon>Zoogloeaceae</taxon>
        <taxon>Zoogloea</taxon>
    </lineage>
</organism>
<sequence>MTSRTCGAKTKGGGAPCRRRSRYSNGRCRLHGGASTGPRTPEGKAASSRNGRLGGRPRKWCEGSAESGPASTVSD</sequence>
<gene>
    <name evidence="2" type="ORF">ETQ85_17720</name>
</gene>
<dbReference type="AlphaFoldDB" id="A0A6C2CNJ4"/>
<accession>A0A6C2CNJ4</accession>
<dbReference type="InterPro" id="IPR047675">
    <property type="entry name" value="Putative_zinc-bd"/>
</dbReference>
<dbReference type="Proteomes" id="UP000389128">
    <property type="component" value="Unassembled WGS sequence"/>
</dbReference>
<evidence type="ECO:0000313" key="3">
    <source>
        <dbReference type="Proteomes" id="UP000389128"/>
    </source>
</evidence>
<evidence type="ECO:0000256" key="1">
    <source>
        <dbReference type="SAM" id="MobiDB-lite"/>
    </source>
</evidence>
<dbReference type="EMBL" id="SDKK01000017">
    <property type="protein sequence ID" value="TYC54725.1"/>
    <property type="molecule type" value="Genomic_DNA"/>
</dbReference>
<feature type="region of interest" description="Disordered" evidence="1">
    <location>
        <begin position="1"/>
        <end position="75"/>
    </location>
</feature>
<dbReference type="OrthoDB" id="7597230at2"/>
<protein>
    <submittedName>
        <fullName evidence="2">Uncharacterized protein</fullName>
    </submittedName>
</protein>
<name>A0A6C2CNJ4_9RHOO</name>
<keyword evidence="3" id="KW-1185">Reference proteome</keyword>
<evidence type="ECO:0000313" key="2">
    <source>
        <dbReference type="EMBL" id="TYC54725.1"/>
    </source>
</evidence>
<reference evidence="2 3" key="1">
    <citation type="submission" date="2019-01" db="EMBL/GenBank/DDBJ databases">
        <title>Zoogloea oleivorans genome sequencing and assembly.</title>
        <authorList>
            <person name="Tancsics A."/>
            <person name="Farkas M."/>
            <person name="Kriszt B."/>
            <person name="Maroti G."/>
            <person name="Horvath B."/>
        </authorList>
    </citation>
    <scope>NUCLEOTIDE SEQUENCE [LARGE SCALE GENOMIC DNA]</scope>
    <source>
        <strain evidence="2 3">Buc</strain>
    </source>
</reference>
<comment type="caution">
    <text evidence="2">The sequence shown here is derived from an EMBL/GenBank/DDBJ whole genome shotgun (WGS) entry which is preliminary data.</text>
</comment>
<dbReference type="NCBIfam" id="NF041373">
    <property type="entry name" value="HGG_STG"/>
    <property type="match status" value="1"/>
</dbReference>